<proteinExistence type="predicted"/>
<reference evidence="1 2" key="1">
    <citation type="journal article" date="2015" name="Genome Biol. Evol.">
        <title>Characterization of Three Mycobacterium spp. with Potential Use in Bioremediation by Genome Sequencing and Comparative Genomics.</title>
        <authorList>
            <person name="Das S."/>
            <person name="Pettersson B.M."/>
            <person name="Behra P.R."/>
            <person name="Ramesh M."/>
            <person name="Dasgupta S."/>
            <person name="Bhattacharya A."/>
            <person name="Kirsebom L.A."/>
        </authorList>
    </citation>
    <scope>NUCLEOTIDE SEQUENCE [LARGE SCALE GENOMIC DNA]</scope>
    <source>
        <strain evidence="1 2">DSM 43826</strain>
    </source>
</reference>
<name>A0A0J6WHC4_9MYCO</name>
<dbReference type="RefSeq" id="WP_082168726.1">
    <property type="nucleotide sequence ID" value="NZ_JYNL01000009.1"/>
</dbReference>
<dbReference type="EMBL" id="JYNL01000009">
    <property type="protein sequence ID" value="KMO82660.1"/>
    <property type="molecule type" value="Genomic_DNA"/>
</dbReference>
<evidence type="ECO:0000313" key="2">
    <source>
        <dbReference type="Proteomes" id="UP000036513"/>
    </source>
</evidence>
<gene>
    <name evidence="1" type="ORF">MCHLDSM_01283</name>
</gene>
<evidence type="ECO:0000313" key="1">
    <source>
        <dbReference type="EMBL" id="KMO82660.1"/>
    </source>
</evidence>
<protein>
    <submittedName>
        <fullName evidence="1">Uncharacterized protein</fullName>
    </submittedName>
</protein>
<organism evidence="1 2">
    <name type="scientific">Mycolicibacterium chlorophenolicum</name>
    <dbReference type="NCBI Taxonomy" id="37916"/>
    <lineage>
        <taxon>Bacteria</taxon>
        <taxon>Bacillati</taxon>
        <taxon>Actinomycetota</taxon>
        <taxon>Actinomycetes</taxon>
        <taxon>Mycobacteriales</taxon>
        <taxon>Mycobacteriaceae</taxon>
        <taxon>Mycolicibacterium</taxon>
    </lineage>
</organism>
<dbReference type="Proteomes" id="UP000036513">
    <property type="component" value="Unassembled WGS sequence"/>
</dbReference>
<sequence>MRAPEHDPVQIAEGVWVHATPLDIPDDFPNPEPHRYVWQFTGTPEHDGHRTTYFPAPQHASAIRHAAGETQFHHASSVEAAVEAAREIYARALNEHI</sequence>
<accession>A0A0J6WHC4</accession>
<dbReference type="PATRIC" id="fig|37916.4.peg.1172"/>
<keyword evidence="2" id="KW-1185">Reference proteome</keyword>
<dbReference type="AlphaFoldDB" id="A0A0J6WHC4"/>
<comment type="caution">
    <text evidence="1">The sequence shown here is derived from an EMBL/GenBank/DDBJ whole genome shotgun (WGS) entry which is preliminary data.</text>
</comment>